<accession>A0ABX5XND7</accession>
<evidence type="ECO:0000313" key="3">
    <source>
        <dbReference type="Proteomes" id="UP000318081"/>
    </source>
</evidence>
<feature type="coiled-coil region" evidence="1">
    <location>
        <begin position="165"/>
        <end position="224"/>
    </location>
</feature>
<dbReference type="Proteomes" id="UP000318081">
    <property type="component" value="Chromosome"/>
</dbReference>
<feature type="coiled-coil region" evidence="1">
    <location>
        <begin position="585"/>
        <end position="689"/>
    </location>
</feature>
<keyword evidence="1" id="KW-0175">Coiled coil</keyword>
<reference evidence="2 3" key="1">
    <citation type="submission" date="2019-02" db="EMBL/GenBank/DDBJ databases">
        <title>Deep-cultivation of Planctomycetes and their phenomic and genomic characterization uncovers novel biology.</title>
        <authorList>
            <person name="Wiegand S."/>
            <person name="Jogler M."/>
            <person name="Boedeker C."/>
            <person name="Pinto D."/>
            <person name="Vollmers J."/>
            <person name="Rivas-Marin E."/>
            <person name="Kohn T."/>
            <person name="Peeters S.H."/>
            <person name="Heuer A."/>
            <person name="Rast P."/>
            <person name="Oberbeckmann S."/>
            <person name="Bunk B."/>
            <person name="Jeske O."/>
            <person name="Meyerdierks A."/>
            <person name="Storesund J.E."/>
            <person name="Kallscheuer N."/>
            <person name="Luecker S."/>
            <person name="Lage O.M."/>
            <person name="Pohl T."/>
            <person name="Merkel B.J."/>
            <person name="Hornburger P."/>
            <person name="Mueller R.-W."/>
            <person name="Bruemmer F."/>
            <person name="Labrenz M."/>
            <person name="Spormann A.M."/>
            <person name="Op den Camp H."/>
            <person name="Overmann J."/>
            <person name="Amann R."/>
            <person name="Jetten M.S.M."/>
            <person name="Mascher T."/>
            <person name="Medema M.H."/>
            <person name="Devos D.P."/>
            <person name="Kaster A.-K."/>
            <person name="Ovreas L."/>
            <person name="Rohde M."/>
            <person name="Galperin M.Y."/>
            <person name="Jogler C."/>
        </authorList>
    </citation>
    <scope>NUCLEOTIDE SEQUENCE [LARGE SCALE GENOMIC DNA]</scope>
    <source>
        <strain evidence="2 3">TBK1r</strain>
    </source>
</reference>
<sequence length="818" mass="93129">MPFGQKATCVDTNLPGREGRAQRAEGRCSSLVAINRCRETDLPLSRRADVCFTRNETAGVDVDTALSISRRETLSQGWDHLMDDRRRTHYTTAPQAYHTHSVGMPPDVMHDTARLGLPPWPAADFRLYHAEIARLRQLLESTHAGNNRQAAEIRRRAEQALAQQKQFLVGKIETLQQQLSVLQHETRSERDNHEQEIATVKQQLAEARSAAQAVNRHVATLKHELKHVAQAASAEQESLQRAHDSFVSRHHAAIADKLATIKALQQQMDDQDEILEHWKTAQEQAVQLSEWYESEHERERLRYTQLVDEFARFRSKTSEAFAICEDELETLEATVGILQTDHEMVELINADLDHLADKRESEIRQLQTELEAVLVESSCDRQESQRAIEMLRNQLHDTTARLTAVSEEKTSLIETVASLKANSDDFDASLFAKDQEIDATKRLAADAQRQLEQTRRENNGLVSQNDQLRHRVGDLTKEITIVQTELADANQRADQAESMLLERDHQLREIQSAARAADANALLRANESEQQYAVELQRLEAELERQKQAQHSESQLSANDQAKVAELEHALAASQRSVAVSSTENDRLQQTIDQLHSRLADVERAAAAKADRIELLEATLSELRQDASSHQQENVQLRADLAERRSQLAESADRMATAQHTIAQLTEKLDQQAQQLEQLEQTRQQQVSEPVQSDLEAELSAKWQAQVTELEHNQVTLRERHHQTQLAQQQTIESLQQQLLERTAQFELLEQRAAASSEEVRTLQAQLEHWSMQESPINEVKRLSNELSRCISQHAREREALLWRIEQLQTVRSLSRAA</sequence>
<feature type="coiled-coil region" evidence="1">
    <location>
        <begin position="732"/>
        <end position="766"/>
    </location>
</feature>
<evidence type="ECO:0000313" key="2">
    <source>
        <dbReference type="EMBL" id="QDV83490.1"/>
    </source>
</evidence>
<protein>
    <submittedName>
        <fullName evidence="2">Chromosome partition protein Smc</fullName>
    </submittedName>
</protein>
<feature type="coiled-coil region" evidence="1">
    <location>
        <begin position="437"/>
        <end position="556"/>
    </location>
</feature>
<feature type="coiled-coil region" evidence="1">
    <location>
        <begin position="349"/>
        <end position="408"/>
    </location>
</feature>
<evidence type="ECO:0000256" key="1">
    <source>
        <dbReference type="SAM" id="Coils"/>
    </source>
</evidence>
<gene>
    <name evidence="2" type="primary">smc_4</name>
    <name evidence="2" type="ORF">TBK1r_24310</name>
</gene>
<dbReference type="EMBL" id="CP036432">
    <property type="protein sequence ID" value="QDV83490.1"/>
    <property type="molecule type" value="Genomic_DNA"/>
</dbReference>
<name>A0ABX5XND7_9BACT</name>
<organism evidence="2 3">
    <name type="scientific">Stieleria magnilauensis</name>
    <dbReference type="NCBI Taxonomy" id="2527963"/>
    <lineage>
        <taxon>Bacteria</taxon>
        <taxon>Pseudomonadati</taxon>
        <taxon>Planctomycetota</taxon>
        <taxon>Planctomycetia</taxon>
        <taxon>Pirellulales</taxon>
        <taxon>Pirellulaceae</taxon>
        <taxon>Stieleria</taxon>
    </lineage>
</organism>
<keyword evidence="3" id="KW-1185">Reference proteome</keyword>
<proteinExistence type="predicted"/>